<gene>
    <name evidence="12" type="ORF">A2973_01060</name>
</gene>
<dbReference type="GO" id="GO:0043022">
    <property type="term" value="F:ribosome binding"/>
    <property type="evidence" value="ECO:0007669"/>
    <property type="project" value="TreeGrafter"/>
</dbReference>
<dbReference type="InterPro" id="IPR037041">
    <property type="entry name" value="Trigger_fac_C_sf"/>
</dbReference>
<dbReference type="GO" id="GO:0051083">
    <property type="term" value="P:'de novo' cotranslational protein folding"/>
    <property type="evidence" value="ECO:0007669"/>
    <property type="project" value="TreeGrafter"/>
</dbReference>
<comment type="caution">
    <text evidence="12">The sequence shown here is derived from an EMBL/GenBank/DDBJ whole genome shotgun (WGS) entry which is preliminary data.</text>
</comment>
<evidence type="ECO:0000256" key="2">
    <source>
        <dbReference type="ARBA" id="ARBA00004496"/>
    </source>
</evidence>
<dbReference type="InterPro" id="IPR008881">
    <property type="entry name" value="Trigger_fac_ribosome-bd_bac"/>
</dbReference>
<protein>
    <recommendedName>
        <fullName evidence="5">Trigger factor</fullName>
        <ecNumber evidence="4">5.2.1.8</ecNumber>
    </recommendedName>
    <alternativeName>
        <fullName evidence="9">PPIase</fullName>
    </alternativeName>
</protein>
<dbReference type="AlphaFoldDB" id="A0A1F6AZZ0"/>
<dbReference type="GO" id="GO:0003755">
    <property type="term" value="F:peptidyl-prolyl cis-trans isomerase activity"/>
    <property type="evidence" value="ECO:0007669"/>
    <property type="project" value="UniProtKB-KW"/>
</dbReference>
<comment type="catalytic activity">
    <reaction evidence="1">
        <text>[protein]-peptidylproline (omega=180) = [protein]-peptidylproline (omega=0)</text>
        <dbReference type="Rhea" id="RHEA:16237"/>
        <dbReference type="Rhea" id="RHEA-COMP:10747"/>
        <dbReference type="Rhea" id="RHEA-COMP:10748"/>
        <dbReference type="ChEBI" id="CHEBI:83833"/>
        <dbReference type="ChEBI" id="CHEBI:83834"/>
        <dbReference type="EC" id="5.2.1.8"/>
    </reaction>
</comment>
<organism evidence="12 13">
    <name type="scientific">Candidatus Gottesmanbacteria bacterium RIFCSPLOWO2_01_FULL_49_10</name>
    <dbReference type="NCBI Taxonomy" id="1798396"/>
    <lineage>
        <taxon>Bacteria</taxon>
        <taxon>Candidatus Gottesmaniibacteriota</taxon>
    </lineage>
</organism>
<dbReference type="GO" id="GO:0015031">
    <property type="term" value="P:protein transport"/>
    <property type="evidence" value="ECO:0007669"/>
    <property type="project" value="InterPro"/>
</dbReference>
<evidence type="ECO:0000256" key="3">
    <source>
        <dbReference type="ARBA" id="ARBA00005464"/>
    </source>
</evidence>
<sequence>MNALQQNLPHGTIEITITIPWTQVKEKYREIVDRLVQNAEAPGFRKGKVPQKIAEGKLDSAKIYEEVIQNLLPDTYSQAVKTLGISPIVIPKVELKQAKEGSDWVIRALTCQKPTLTLKNYRKAISETKKGKQKSIWVPGMDKPKEEDATKGKATLDELVAAILTEIECEIPELLIEREVNQELSALIDQTKKLGLTVEQYLASTQRTAQSVRREYEAQAQKTLSLEFGLEAIADKEGIFVSDDDITKVIDSAKTEEEKQSLSKERYYLASILRRQKTLDFLASL</sequence>
<comment type="subcellular location">
    <subcellularLocation>
        <location evidence="2">Cytoplasm</location>
    </subcellularLocation>
</comment>
<evidence type="ECO:0000256" key="6">
    <source>
        <dbReference type="ARBA" id="ARBA00023110"/>
    </source>
</evidence>
<evidence type="ECO:0000256" key="4">
    <source>
        <dbReference type="ARBA" id="ARBA00013194"/>
    </source>
</evidence>
<keyword evidence="8" id="KW-0413">Isomerase</keyword>
<dbReference type="GO" id="GO:0044183">
    <property type="term" value="F:protein folding chaperone"/>
    <property type="evidence" value="ECO:0007669"/>
    <property type="project" value="TreeGrafter"/>
</dbReference>
<keyword evidence="7" id="KW-0143">Chaperone</keyword>
<evidence type="ECO:0000256" key="7">
    <source>
        <dbReference type="ARBA" id="ARBA00023186"/>
    </source>
</evidence>
<feature type="domain" description="Trigger factor ribosome-binding bacterial" evidence="10">
    <location>
        <begin position="1"/>
        <end position="125"/>
    </location>
</feature>
<dbReference type="STRING" id="1798396.A2973_01060"/>
<evidence type="ECO:0000313" key="12">
    <source>
        <dbReference type="EMBL" id="OGG30240.1"/>
    </source>
</evidence>
<dbReference type="EMBL" id="MFJZ01000028">
    <property type="protein sequence ID" value="OGG30240.1"/>
    <property type="molecule type" value="Genomic_DNA"/>
</dbReference>
<dbReference type="Gene3D" id="3.30.70.1050">
    <property type="entry name" value="Trigger factor ribosome-binding domain"/>
    <property type="match status" value="1"/>
</dbReference>
<dbReference type="EC" id="5.2.1.8" evidence="4"/>
<dbReference type="PANTHER" id="PTHR30560:SF3">
    <property type="entry name" value="TRIGGER FACTOR-LIKE PROTEIN TIG, CHLOROPLASTIC"/>
    <property type="match status" value="1"/>
</dbReference>
<evidence type="ECO:0000259" key="10">
    <source>
        <dbReference type="Pfam" id="PF05697"/>
    </source>
</evidence>
<dbReference type="PANTHER" id="PTHR30560">
    <property type="entry name" value="TRIGGER FACTOR CHAPERONE AND PEPTIDYL-PROLYL CIS/TRANS ISOMERASE"/>
    <property type="match status" value="1"/>
</dbReference>
<dbReference type="Proteomes" id="UP000176409">
    <property type="component" value="Unassembled WGS sequence"/>
</dbReference>
<dbReference type="InterPro" id="IPR027304">
    <property type="entry name" value="Trigger_fact/SurA_dom_sf"/>
</dbReference>
<evidence type="ECO:0000256" key="9">
    <source>
        <dbReference type="ARBA" id="ARBA00029986"/>
    </source>
</evidence>
<dbReference type="GO" id="GO:0043335">
    <property type="term" value="P:protein unfolding"/>
    <property type="evidence" value="ECO:0007669"/>
    <property type="project" value="TreeGrafter"/>
</dbReference>
<dbReference type="InterPro" id="IPR008880">
    <property type="entry name" value="Trigger_fac_C"/>
</dbReference>
<dbReference type="SUPFAM" id="SSF102735">
    <property type="entry name" value="Trigger factor ribosome-binding domain"/>
    <property type="match status" value="1"/>
</dbReference>
<name>A0A1F6AZZ0_9BACT</name>
<evidence type="ECO:0000259" key="11">
    <source>
        <dbReference type="Pfam" id="PF05698"/>
    </source>
</evidence>
<evidence type="ECO:0000256" key="8">
    <source>
        <dbReference type="ARBA" id="ARBA00023235"/>
    </source>
</evidence>
<dbReference type="InterPro" id="IPR036611">
    <property type="entry name" value="Trigger_fac_ribosome-bd_sf"/>
</dbReference>
<dbReference type="GO" id="GO:0005737">
    <property type="term" value="C:cytoplasm"/>
    <property type="evidence" value="ECO:0007669"/>
    <property type="project" value="UniProtKB-SubCell"/>
</dbReference>
<dbReference type="InterPro" id="IPR005215">
    <property type="entry name" value="Trig_fac"/>
</dbReference>
<accession>A0A1F6AZZ0</accession>
<evidence type="ECO:0000256" key="1">
    <source>
        <dbReference type="ARBA" id="ARBA00000971"/>
    </source>
</evidence>
<comment type="similarity">
    <text evidence="3">Belongs to the FKBP-type PPIase family. Tig subfamily.</text>
</comment>
<proteinExistence type="inferred from homology"/>
<dbReference type="SUPFAM" id="SSF109998">
    <property type="entry name" value="Triger factor/SurA peptide-binding domain-like"/>
    <property type="match status" value="1"/>
</dbReference>
<feature type="domain" description="Trigger factor C-terminal" evidence="11">
    <location>
        <begin position="152"/>
        <end position="282"/>
    </location>
</feature>
<keyword evidence="6" id="KW-0697">Rotamase</keyword>
<reference evidence="12 13" key="1">
    <citation type="journal article" date="2016" name="Nat. Commun.">
        <title>Thousands of microbial genomes shed light on interconnected biogeochemical processes in an aquifer system.</title>
        <authorList>
            <person name="Anantharaman K."/>
            <person name="Brown C.T."/>
            <person name="Hug L.A."/>
            <person name="Sharon I."/>
            <person name="Castelle C.J."/>
            <person name="Probst A.J."/>
            <person name="Thomas B.C."/>
            <person name="Singh A."/>
            <person name="Wilkins M.J."/>
            <person name="Karaoz U."/>
            <person name="Brodie E.L."/>
            <person name="Williams K.H."/>
            <person name="Hubbard S.S."/>
            <person name="Banfield J.F."/>
        </authorList>
    </citation>
    <scope>NUCLEOTIDE SEQUENCE [LARGE SCALE GENOMIC DNA]</scope>
</reference>
<dbReference type="Gene3D" id="1.10.3120.10">
    <property type="entry name" value="Trigger factor, C-terminal domain"/>
    <property type="match status" value="1"/>
</dbReference>
<dbReference type="Pfam" id="PF05698">
    <property type="entry name" value="Trigger_C"/>
    <property type="match status" value="1"/>
</dbReference>
<evidence type="ECO:0000256" key="5">
    <source>
        <dbReference type="ARBA" id="ARBA00016902"/>
    </source>
</evidence>
<dbReference type="Pfam" id="PF05697">
    <property type="entry name" value="Trigger_N"/>
    <property type="match status" value="1"/>
</dbReference>
<evidence type="ECO:0000313" key="13">
    <source>
        <dbReference type="Proteomes" id="UP000176409"/>
    </source>
</evidence>